<dbReference type="InterPro" id="IPR008928">
    <property type="entry name" value="6-hairpin_glycosidase_sf"/>
</dbReference>
<feature type="signal peptide" evidence="1">
    <location>
        <begin position="1"/>
        <end position="28"/>
    </location>
</feature>
<proteinExistence type="predicted"/>
<gene>
    <name evidence="3" type="ORF">OIDMADRAFT_34032</name>
</gene>
<dbReference type="PANTHER" id="PTHR34987">
    <property type="entry name" value="C, PUTATIVE (AFU_ORTHOLOGUE AFUA_3G02880)-RELATED"/>
    <property type="match status" value="1"/>
</dbReference>
<dbReference type="InterPro" id="IPR012341">
    <property type="entry name" value="6hp_glycosidase-like_sf"/>
</dbReference>
<dbReference type="Gene3D" id="1.50.10.10">
    <property type="match status" value="1"/>
</dbReference>
<dbReference type="AlphaFoldDB" id="A0A0C3D024"/>
<dbReference type="SUPFAM" id="SSF48208">
    <property type="entry name" value="Six-hairpin glycosidases"/>
    <property type="match status" value="1"/>
</dbReference>
<sequence length="818" mass="89073">MMKPFYPCNIAFLLILAATGSSLTGALSVRNASDQQFYSPVAYYLGSGPNIDGLKPYTGGDLTLDSSSPVLTLDYGTEAGGFPFVQTSEFVNGLINSFRTETFNISNPGRTESFLLQGGQRWQSITLLTNSSLTISEVGFRATVNIQTIESLIGAFSASDPNYASVWNLGARSVQAACVETNSQPSTWQITQDGALVPGQYPAQSVLGDGMGNYTMSFSTKVVRGGTGRKVASAMSTSYGPYFVLTSNGQVYENTDLSIVPQNKLIAGYGFTLVNQTILPSAPIRRYSLPMSISDNKWYRVTTVINSTGYLVSVNDQEVAFVDSAFIVPYITGWATTALTDGTWAFGPYLDQEAYYKDVEVIAQNGSVVYTNAMTSEEVYKEYAIATNDRPVCLDGAKRDRVIWFGDFAHTTRELATSTGAYYFIQNMIELAFEWQFLSGPAEGLVAIQPFMGAGSQYKDAYYPAQFGETDYEQFFLVILGDYFRLTSDTTLLSKHWAGTKLLVQTLIDRYLDPVSGLLAAPDASWFTAQGTQNATAPTALFAVGLNQLVDVANALNDSATASSYAALSANLSSRINSQLWSNDLGTYSLFLTELQYTSALATAFTIRAGIANASQASSSIENLSDLFYLIGYKDSTGVPNGSGTQLSPNVQGFLLESLFLAHSKLNVSANVIVPVVKNMLDVYWPVMVNQNQYFTGAPWEYVYPDGSPGIGIFTSLCHPWGGAPTYVLSDYVLGVRREMDETTGTFQWVFDPIWGIVEGLGLDWVKGRVPLFDGGYIEAEWKYDNGTTTDAKNPQMTVTVKGNNKVHVIVKNKSGEM</sequence>
<dbReference type="HOGENOM" id="CLU_007933_1_0_1"/>
<feature type="chain" id="PRO_5002162986" evidence="1">
    <location>
        <begin position="29"/>
        <end position="818"/>
    </location>
</feature>
<dbReference type="GO" id="GO:0005975">
    <property type="term" value="P:carbohydrate metabolic process"/>
    <property type="evidence" value="ECO:0007669"/>
    <property type="project" value="InterPro"/>
</dbReference>
<dbReference type="OrthoDB" id="10036721at2759"/>
<evidence type="ECO:0000256" key="1">
    <source>
        <dbReference type="SAM" id="SignalP"/>
    </source>
</evidence>
<name>A0A0C3D024_OIDMZ</name>
<organism evidence="3 4">
    <name type="scientific">Oidiodendron maius (strain Zn)</name>
    <dbReference type="NCBI Taxonomy" id="913774"/>
    <lineage>
        <taxon>Eukaryota</taxon>
        <taxon>Fungi</taxon>
        <taxon>Dikarya</taxon>
        <taxon>Ascomycota</taxon>
        <taxon>Pezizomycotina</taxon>
        <taxon>Leotiomycetes</taxon>
        <taxon>Leotiomycetes incertae sedis</taxon>
        <taxon>Myxotrichaceae</taxon>
        <taxon>Oidiodendron</taxon>
    </lineage>
</organism>
<dbReference type="InParanoid" id="A0A0C3D024"/>
<dbReference type="PANTHER" id="PTHR34987:SF4">
    <property type="entry name" value="ALPHA-L-RHAMNOSIDASE C-TERMINAL DOMAIN-CONTAINING PROTEIN"/>
    <property type="match status" value="1"/>
</dbReference>
<dbReference type="Pfam" id="PF17389">
    <property type="entry name" value="Bac_rhamnosid6H"/>
    <property type="match status" value="1"/>
</dbReference>
<keyword evidence="1" id="KW-0732">Signal</keyword>
<evidence type="ECO:0000259" key="2">
    <source>
        <dbReference type="Pfam" id="PF17389"/>
    </source>
</evidence>
<dbReference type="STRING" id="913774.A0A0C3D024"/>
<reference evidence="4" key="2">
    <citation type="submission" date="2015-01" db="EMBL/GenBank/DDBJ databases">
        <title>Evolutionary Origins and Diversification of the Mycorrhizal Mutualists.</title>
        <authorList>
            <consortium name="DOE Joint Genome Institute"/>
            <consortium name="Mycorrhizal Genomics Consortium"/>
            <person name="Kohler A."/>
            <person name="Kuo A."/>
            <person name="Nagy L.G."/>
            <person name="Floudas D."/>
            <person name="Copeland A."/>
            <person name="Barry K.W."/>
            <person name="Cichocki N."/>
            <person name="Veneault-Fourrey C."/>
            <person name="LaButti K."/>
            <person name="Lindquist E.A."/>
            <person name="Lipzen A."/>
            <person name="Lundell T."/>
            <person name="Morin E."/>
            <person name="Murat C."/>
            <person name="Riley R."/>
            <person name="Ohm R."/>
            <person name="Sun H."/>
            <person name="Tunlid A."/>
            <person name="Henrissat B."/>
            <person name="Grigoriev I.V."/>
            <person name="Hibbett D.S."/>
            <person name="Martin F."/>
        </authorList>
    </citation>
    <scope>NUCLEOTIDE SEQUENCE [LARGE SCALE GENOMIC DNA]</scope>
    <source>
        <strain evidence="4">Zn</strain>
    </source>
</reference>
<dbReference type="EMBL" id="KN832887">
    <property type="protein sequence ID" value="KIM95257.1"/>
    <property type="molecule type" value="Genomic_DNA"/>
</dbReference>
<evidence type="ECO:0000313" key="3">
    <source>
        <dbReference type="EMBL" id="KIM95257.1"/>
    </source>
</evidence>
<dbReference type="Gene3D" id="2.60.420.10">
    <property type="entry name" value="Maltose phosphorylase, domain 3"/>
    <property type="match status" value="1"/>
</dbReference>
<feature type="domain" description="Alpha-L-rhamnosidase six-hairpin glycosidase" evidence="2">
    <location>
        <begin position="389"/>
        <end position="639"/>
    </location>
</feature>
<dbReference type="GO" id="GO:0016787">
    <property type="term" value="F:hydrolase activity"/>
    <property type="evidence" value="ECO:0007669"/>
    <property type="project" value="UniProtKB-KW"/>
</dbReference>
<dbReference type="Proteomes" id="UP000054321">
    <property type="component" value="Unassembled WGS sequence"/>
</dbReference>
<evidence type="ECO:0000313" key="4">
    <source>
        <dbReference type="Proteomes" id="UP000054321"/>
    </source>
</evidence>
<keyword evidence="3" id="KW-0378">Hydrolase</keyword>
<reference evidence="3 4" key="1">
    <citation type="submission" date="2014-04" db="EMBL/GenBank/DDBJ databases">
        <authorList>
            <consortium name="DOE Joint Genome Institute"/>
            <person name="Kuo A."/>
            <person name="Martino E."/>
            <person name="Perotto S."/>
            <person name="Kohler A."/>
            <person name="Nagy L.G."/>
            <person name="Floudas D."/>
            <person name="Copeland A."/>
            <person name="Barry K.W."/>
            <person name="Cichocki N."/>
            <person name="Veneault-Fourrey C."/>
            <person name="LaButti K."/>
            <person name="Lindquist E.A."/>
            <person name="Lipzen A."/>
            <person name="Lundell T."/>
            <person name="Morin E."/>
            <person name="Murat C."/>
            <person name="Sun H."/>
            <person name="Tunlid A."/>
            <person name="Henrissat B."/>
            <person name="Grigoriev I.V."/>
            <person name="Hibbett D.S."/>
            <person name="Martin F."/>
            <person name="Nordberg H.P."/>
            <person name="Cantor M.N."/>
            <person name="Hua S.X."/>
        </authorList>
    </citation>
    <scope>NUCLEOTIDE SEQUENCE [LARGE SCALE GENOMIC DNA]</scope>
    <source>
        <strain evidence="3 4">Zn</strain>
    </source>
</reference>
<accession>A0A0C3D024</accession>
<protein>
    <submittedName>
        <fullName evidence="3">Glycoside hydrolase family 78 protein</fullName>
    </submittedName>
</protein>
<dbReference type="InterPro" id="IPR035396">
    <property type="entry name" value="Bac_rhamnosid6H"/>
</dbReference>
<keyword evidence="4" id="KW-1185">Reference proteome</keyword>